<name>A0ABS7JQ94_9HELI</name>
<dbReference type="RefSeq" id="WP_221532783.1">
    <property type="nucleotide sequence ID" value="NZ_JAIGYP010000016.1"/>
</dbReference>
<evidence type="ECO:0000313" key="2">
    <source>
        <dbReference type="Proteomes" id="UP000700059"/>
    </source>
</evidence>
<protein>
    <submittedName>
        <fullName evidence="1">Uncharacterized protein</fullName>
    </submittedName>
</protein>
<accession>A0ABS7JQ94</accession>
<proteinExistence type="predicted"/>
<sequence>MNWHRANVSWHQGFASSRSEQKEMLENVLEVLKSETATQRGSYMGQTENPEHFEKRKNSAIDIL</sequence>
<reference evidence="1 2" key="1">
    <citation type="submission" date="2021-08" db="EMBL/GenBank/DDBJ databases">
        <title>Helicobacter spp. isolated from feces of Anatolian Ground Squirrel (Spermophilus xanthoprymnus) in Turkey.</title>
        <authorList>
            <person name="Aydin F."/>
            <person name="Abay S."/>
            <person name="Kayman T."/>
            <person name="Karakaya E."/>
            <person name="Saticioglu I.B."/>
        </authorList>
    </citation>
    <scope>NUCLEOTIDE SEQUENCE [LARGE SCALE GENOMIC DNA]</scope>
    <source>
        <strain evidence="1 2">Faydin-H70</strain>
    </source>
</reference>
<evidence type="ECO:0000313" key="1">
    <source>
        <dbReference type="EMBL" id="MBX7491528.1"/>
    </source>
</evidence>
<organism evidence="1 2">
    <name type="scientific">Helicobacter turcicus</name>
    <dbReference type="NCBI Taxonomy" id="2867412"/>
    <lineage>
        <taxon>Bacteria</taxon>
        <taxon>Pseudomonadati</taxon>
        <taxon>Campylobacterota</taxon>
        <taxon>Epsilonproteobacteria</taxon>
        <taxon>Campylobacterales</taxon>
        <taxon>Helicobacteraceae</taxon>
        <taxon>Helicobacter</taxon>
    </lineage>
</organism>
<comment type="caution">
    <text evidence="1">The sequence shown here is derived from an EMBL/GenBank/DDBJ whole genome shotgun (WGS) entry which is preliminary data.</text>
</comment>
<dbReference type="EMBL" id="JAIGYQ010000016">
    <property type="protein sequence ID" value="MBX7491528.1"/>
    <property type="molecule type" value="Genomic_DNA"/>
</dbReference>
<dbReference type="Proteomes" id="UP000700059">
    <property type="component" value="Unassembled WGS sequence"/>
</dbReference>
<keyword evidence="2" id="KW-1185">Reference proteome</keyword>
<gene>
    <name evidence="1" type="ORF">K4G57_08665</name>
</gene>